<keyword evidence="2" id="KW-0507">mRNA processing</keyword>
<feature type="compositionally biased region" description="Basic and acidic residues" evidence="6">
    <location>
        <begin position="632"/>
        <end position="681"/>
    </location>
</feature>
<dbReference type="PANTHER" id="PTHR11864:SF0">
    <property type="entry name" value="PRP40 PRE-MRNA PROCESSING FACTOR 40 HOMOLOG A (YEAST)"/>
    <property type="match status" value="1"/>
</dbReference>
<feature type="domain" description="WW" evidence="7">
    <location>
        <begin position="1"/>
        <end position="31"/>
    </location>
</feature>
<feature type="domain" description="WW" evidence="7">
    <location>
        <begin position="45"/>
        <end position="78"/>
    </location>
</feature>
<reference evidence="9 10" key="1">
    <citation type="submission" date="2023-08" db="EMBL/GenBank/DDBJ databases">
        <title>Black Yeasts Isolated from many extreme environments.</title>
        <authorList>
            <person name="Coleine C."/>
            <person name="Stajich J.E."/>
            <person name="Selbmann L."/>
        </authorList>
    </citation>
    <scope>NUCLEOTIDE SEQUENCE [LARGE SCALE GENOMIC DNA]</scope>
    <source>
        <strain evidence="9 10">CCFEE 5935</strain>
    </source>
</reference>
<evidence type="ECO:0000256" key="1">
    <source>
        <dbReference type="ARBA" id="ARBA00004123"/>
    </source>
</evidence>
<keyword evidence="4" id="KW-0508">mRNA splicing</keyword>
<dbReference type="GO" id="GO:0003723">
    <property type="term" value="F:RNA binding"/>
    <property type="evidence" value="ECO:0007669"/>
    <property type="project" value="TreeGrafter"/>
</dbReference>
<dbReference type="PROSITE" id="PS51676">
    <property type="entry name" value="FF"/>
    <property type="match status" value="3"/>
</dbReference>
<feature type="region of interest" description="Disordered" evidence="6">
    <location>
        <begin position="111"/>
        <end position="134"/>
    </location>
</feature>
<evidence type="ECO:0000259" key="7">
    <source>
        <dbReference type="PROSITE" id="PS50020"/>
    </source>
</evidence>
<dbReference type="RefSeq" id="XP_064657931.1">
    <property type="nucleotide sequence ID" value="XM_064804130.1"/>
</dbReference>
<evidence type="ECO:0000259" key="8">
    <source>
        <dbReference type="PROSITE" id="PS51676"/>
    </source>
</evidence>
<dbReference type="Pfam" id="PF25432">
    <property type="entry name" value="FF_PRPF40A"/>
    <property type="match status" value="1"/>
</dbReference>
<dbReference type="GO" id="GO:0071004">
    <property type="term" value="C:U2-type prespliceosome"/>
    <property type="evidence" value="ECO:0007669"/>
    <property type="project" value="TreeGrafter"/>
</dbReference>
<keyword evidence="3" id="KW-0677">Repeat</keyword>
<feature type="domain" description="FF" evidence="8">
    <location>
        <begin position="227"/>
        <end position="282"/>
    </location>
</feature>
<feature type="compositionally biased region" description="Basic and acidic residues" evidence="6">
    <location>
        <begin position="573"/>
        <end position="590"/>
    </location>
</feature>
<dbReference type="InterPro" id="IPR039726">
    <property type="entry name" value="Prp40-like"/>
</dbReference>
<evidence type="ECO:0000256" key="4">
    <source>
        <dbReference type="ARBA" id="ARBA00023187"/>
    </source>
</evidence>
<dbReference type="PROSITE" id="PS01159">
    <property type="entry name" value="WW_DOMAIN_1"/>
    <property type="match status" value="2"/>
</dbReference>
<dbReference type="AlphaFoldDB" id="A0AAV9P6Q1"/>
<dbReference type="SMART" id="SM00456">
    <property type="entry name" value="WW"/>
    <property type="match status" value="2"/>
</dbReference>
<protein>
    <submittedName>
        <fullName evidence="9">U1 snRNP protein</fullName>
    </submittedName>
</protein>
<sequence>MSAWKSAKAPDGRTYYFKSGTNETTWSKPADFDDAAPPATPATPGAAEGAWAEAKTAEGKVYYWNTVTKATSWTMPEGFKQQQNARPAAPAFVAGGAQNFGGDVTDRRMERRSDRDMGLPQRPNFEGGRGGGMPWEQRQDNAGFRGPMPVKTDEPEYATFEEAEQAFFALLRKHKISPDTEWEDALRAVIKEREFRALKDARERKTAFFKYCGNVRAEEKGKEQERRAKVKEDFLKMLSTHEEIKHYTRWKTARPMIEREVVFRSAGDDDTRKQLFDEYVLGLKKKHEENEIEQHRRGMKELANLLHTLVTDPYTKWHDAQEAVNQNKRFNTDEAFANITKLDVLRTFESHINALARMRNDQAQHDKNMQYRRERQARDGFKELLADLRGQGKINAGTKWTDIYPIFADDKRYTNTVGNAGSTPLEMFWDVLESEEALLRDQREEALDVLADQRYEMDISTSLDDFKKVMASDERTRGIAATQLALIYERLIAKIKRRLEKDRAHNDRSQRDAVDALRHVLKHLTPRIRTNTVYEDIVPALQGYDEYRALDEDSRRAAFDKFIRRLREKEDELERDRARRDRDRNGSRRDRDRRHRSRSPEVDAYEADRRKAQAVRESQYRKTSFGLTPPPRSERRDDRDDRYRGGRHDERYERERRERELERERSYVSRADPRDRGRALDYGDDDAVGSRPSSGGKRKVSGSDVGGKRDAKRARRGTRSPEPAEPASEPPALQSGSEEGEIEEA</sequence>
<dbReference type="InterPro" id="IPR036020">
    <property type="entry name" value="WW_dom_sf"/>
</dbReference>
<dbReference type="PROSITE" id="PS50020">
    <property type="entry name" value="WW_DOMAIN_2"/>
    <property type="match status" value="2"/>
</dbReference>
<dbReference type="Gene3D" id="1.10.10.440">
    <property type="entry name" value="FF domain"/>
    <property type="match status" value="5"/>
</dbReference>
<dbReference type="EMBL" id="JAVRRT010000010">
    <property type="protein sequence ID" value="KAK5168321.1"/>
    <property type="molecule type" value="Genomic_DNA"/>
</dbReference>
<dbReference type="SUPFAM" id="SSF51045">
    <property type="entry name" value="WW domain"/>
    <property type="match status" value="2"/>
</dbReference>
<dbReference type="PANTHER" id="PTHR11864">
    <property type="entry name" value="PRE-MRNA-PROCESSING PROTEIN PRP40"/>
    <property type="match status" value="1"/>
</dbReference>
<feature type="domain" description="FF" evidence="8">
    <location>
        <begin position="373"/>
        <end position="434"/>
    </location>
</feature>
<dbReference type="InterPro" id="IPR001202">
    <property type="entry name" value="WW_dom"/>
</dbReference>
<feature type="compositionally biased region" description="Basic and acidic residues" evidence="6">
    <location>
        <begin position="598"/>
        <end position="611"/>
    </location>
</feature>
<keyword evidence="10" id="KW-1185">Reference proteome</keyword>
<dbReference type="SMART" id="SM00441">
    <property type="entry name" value="FF"/>
    <property type="match status" value="5"/>
</dbReference>
<evidence type="ECO:0000256" key="5">
    <source>
        <dbReference type="ARBA" id="ARBA00023242"/>
    </source>
</evidence>
<evidence type="ECO:0000313" key="10">
    <source>
        <dbReference type="Proteomes" id="UP001337655"/>
    </source>
</evidence>
<gene>
    <name evidence="9" type="primary">PRP40</name>
    <name evidence="9" type="ORF">LTR77_006890</name>
</gene>
<dbReference type="InterPro" id="IPR036517">
    <property type="entry name" value="FF_domain_sf"/>
</dbReference>
<keyword evidence="5" id="KW-0539">Nucleus</keyword>
<dbReference type="Pfam" id="PF01846">
    <property type="entry name" value="FF"/>
    <property type="match status" value="3"/>
</dbReference>
<organism evidence="9 10">
    <name type="scientific">Saxophila tyrrhenica</name>
    <dbReference type="NCBI Taxonomy" id="1690608"/>
    <lineage>
        <taxon>Eukaryota</taxon>
        <taxon>Fungi</taxon>
        <taxon>Dikarya</taxon>
        <taxon>Ascomycota</taxon>
        <taxon>Pezizomycotina</taxon>
        <taxon>Dothideomycetes</taxon>
        <taxon>Dothideomycetidae</taxon>
        <taxon>Mycosphaerellales</taxon>
        <taxon>Extremaceae</taxon>
        <taxon>Saxophila</taxon>
    </lineage>
</organism>
<comment type="caution">
    <text evidence="9">The sequence shown here is derived from an EMBL/GenBank/DDBJ whole genome shotgun (WGS) entry which is preliminary data.</text>
</comment>
<evidence type="ECO:0000256" key="6">
    <source>
        <dbReference type="SAM" id="MobiDB-lite"/>
    </source>
</evidence>
<dbReference type="SUPFAM" id="SSF81698">
    <property type="entry name" value="FF domain"/>
    <property type="match status" value="5"/>
</dbReference>
<dbReference type="GO" id="GO:0005685">
    <property type="term" value="C:U1 snRNP"/>
    <property type="evidence" value="ECO:0007669"/>
    <property type="project" value="TreeGrafter"/>
</dbReference>
<feature type="region of interest" description="Disordered" evidence="6">
    <location>
        <begin position="573"/>
        <end position="745"/>
    </location>
</feature>
<proteinExistence type="predicted"/>
<feature type="region of interest" description="Disordered" evidence="6">
    <location>
        <begin position="1"/>
        <end position="46"/>
    </location>
</feature>
<dbReference type="FunFam" id="1.10.10.440:FF:000013">
    <property type="entry name" value="pre-mRNA-processing protein 40A isoform X1"/>
    <property type="match status" value="1"/>
</dbReference>
<evidence type="ECO:0000256" key="3">
    <source>
        <dbReference type="ARBA" id="ARBA00022737"/>
    </source>
</evidence>
<dbReference type="Proteomes" id="UP001337655">
    <property type="component" value="Unassembled WGS sequence"/>
</dbReference>
<accession>A0AAV9P6Q1</accession>
<evidence type="ECO:0000256" key="2">
    <source>
        <dbReference type="ARBA" id="ARBA00022664"/>
    </source>
</evidence>
<dbReference type="GeneID" id="89928229"/>
<dbReference type="Gene3D" id="2.20.70.10">
    <property type="match status" value="2"/>
</dbReference>
<dbReference type="Pfam" id="PF00397">
    <property type="entry name" value="WW"/>
    <property type="match status" value="1"/>
</dbReference>
<dbReference type="GO" id="GO:0045292">
    <property type="term" value="P:mRNA cis splicing, via spliceosome"/>
    <property type="evidence" value="ECO:0007669"/>
    <property type="project" value="InterPro"/>
</dbReference>
<comment type="subcellular location">
    <subcellularLocation>
        <location evidence="1">Nucleus</location>
    </subcellularLocation>
</comment>
<dbReference type="CDD" id="cd00201">
    <property type="entry name" value="WW"/>
    <property type="match status" value="2"/>
</dbReference>
<dbReference type="InterPro" id="IPR002713">
    <property type="entry name" value="FF_domain"/>
</dbReference>
<feature type="domain" description="FF" evidence="8">
    <location>
        <begin position="157"/>
        <end position="214"/>
    </location>
</feature>
<name>A0AAV9P6Q1_9PEZI</name>
<evidence type="ECO:0000313" key="9">
    <source>
        <dbReference type="EMBL" id="KAK5168321.1"/>
    </source>
</evidence>